<name>A0A498R6T0_9FIRM</name>
<keyword evidence="2" id="KW-1185">Reference proteome</keyword>
<protein>
    <submittedName>
        <fullName evidence="1">Uncharacterized protein</fullName>
    </submittedName>
</protein>
<dbReference type="RefSeq" id="WP_122627722.1">
    <property type="nucleotide sequence ID" value="NZ_UPPP01000067.1"/>
</dbReference>
<evidence type="ECO:0000313" key="2">
    <source>
        <dbReference type="Proteomes" id="UP000277811"/>
    </source>
</evidence>
<sequence length="110" mass="12909">MLYNEENVLCINELRSTVGEMLNQLYEGNHVKQEELEDFKAVLNAFDKHVDRNLLLNTPGLDVAYINGLRHTFAVMLEKAFELSPRQLEEVETFLRQYDQVMQNCTHQLH</sequence>
<dbReference type="Proteomes" id="UP000277811">
    <property type="component" value="Unassembled WGS sequence"/>
</dbReference>
<organism evidence="1 2">
    <name type="scientific">Lucifera butyrica</name>
    <dbReference type="NCBI Taxonomy" id="1351585"/>
    <lineage>
        <taxon>Bacteria</taxon>
        <taxon>Bacillati</taxon>
        <taxon>Bacillota</taxon>
        <taxon>Negativicutes</taxon>
        <taxon>Veillonellales</taxon>
        <taxon>Veillonellaceae</taxon>
        <taxon>Lucifera</taxon>
    </lineage>
</organism>
<dbReference type="AlphaFoldDB" id="A0A498R6T0"/>
<dbReference type="EMBL" id="UPPP01000067">
    <property type="protein sequence ID" value="VBB06775.1"/>
    <property type="molecule type" value="Genomic_DNA"/>
</dbReference>
<proteinExistence type="predicted"/>
<accession>A0A498R6T0</accession>
<reference evidence="1 2" key="1">
    <citation type="submission" date="2018-06" db="EMBL/GenBank/DDBJ databases">
        <authorList>
            <person name="Strepis N."/>
        </authorList>
    </citation>
    <scope>NUCLEOTIDE SEQUENCE [LARGE SCALE GENOMIC DNA]</scope>
    <source>
        <strain evidence="1">LUCI</strain>
    </source>
</reference>
<evidence type="ECO:0000313" key="1">
    <source>
        <dbReference type="EMBL" id="VBB06775.1"/>
    </source>
</evidence>
<gene>
    <name evidence="1" type="ORF">LUCI_2011</name>
</gene>